<keyword evidence="3" id="KW-1185">Reference proteome</keyword>
<evidence type="ECO:0000313" key="2">
    <source>
        <dbReference type="EMBL" id="QOV06094.1"/>
    </source>
</evidence>
<dbReference type="InterPro" id="IPR012340">
    <property type="entry name" value="NA-bd_OB-fold"/>
</dbReference>
<dbReference type="Gene3D" id="2.40.50.140">
    <property type="entry name" value="Nucleic acid-binding proteins"/>
    <property type="match status" value="1"/>
</dbReference>
<protein>
    <submittedName>
        <fullName evidence="2">SsDNA binding protein</fullName>
    </submittedName>
</protein>
<feature type="region of interest" description="Disordered" evidence="1">
    <location>
        <begin position="130"/>
        <end position="149"/>
    </location>
</feature>
<evidence type="ECO:0000313" key="3">
    <source>
        <dbReference type="Proteomes" id="UP000593603"/>
    </source>
</evidence>
<dbReference type="SUPFAM" id="SSF50249">
    <property type="entry name" value="Nucleic acid-binding proteins"/>
    <property type="match status" value="1"/>
</dbReference>
<reference evidence="2 3" key="1">
    <citation type="submission" date="2020-07" db="EMBL/GenBank/DDBJ databases">
        <title>Complete genome sequence of Rhizobium japonicum phage Pasto.</title>
        <authorList>
            <person name="Manuel N.S."/>
            <person name="Ravindran A."/>
            <person name="Newkirk H."/>
            <person name="Gonzalez C."/>
            <person name="Young R."/>
            <person name="Liu M."/>
        </authorList>
    </citation>
    <scope>NUCLEOTIDE SEQUENCE [LARGE SCALE GENOMIC DNA]</scope>
</reference>
<dbReference type="Proteomes" id="UP000593603">
    <property type="component" value="Segment"/>
</dbReference>
<dbReference type="EMBL" id="MT708545">
    <property type="protein sequence ID" value="QOV06094.1"/>
    <property type="molecule type" value="Genomic_DNA"/>
</dbReference>
<gene>
    <name evidence="2" type="ORF">CPT_Pasto_020</name>
</gene>
<feature type="compositionally biased region" description="Acidic residues" evidence="1">
    <location>
        <begin position="230"/>
        <end position="257"/>
    </location>
</feature>
<feature type="region of interest" description="Disordered" evidence="1">
    <location>
        <begin position="210"/>
        <end position="257"/>
    </location>
</feature>
<sequence length="257" mass="28377">MAKKEVNPDQVRTFTPVGTLKFPKLTEPDHGTEAYPCSHAWGDYKTKLILDRADDGVDEFLSKLDDAVERAKELAEEEFAKLPVKKRKELEAKGGISPDLPYSVIYDEESEEDTGKVELNFKMRAGGERKKDGKEWTQRPDLFDAKGKPLPRDVKKGGKVIKKGVQIWGGSVAIINFDHSPYFMPGTGKYGITRRLNAVQVLQLVSGGGEGRSASSYGFGAQEGFSADDYQADNEDDEDVEVDGDDGDDDDMDAANF</sequence>
<accession>A0A7S6R8J3</accession>
<organism evidence="2 3">
    <name type="scientific">Rhizobium phage Pasto</name>
    <dbReference type="NCBI Taxonomy" id="2767575"/>
    <lineage>
        <taxon>Viruses</taxon>
        <taxon>Duplodnaviria</taxon>
        <taxon>Heunggongvirae</taxon>
        <taxon>Uroviricota</taxon>
        <taxon>Caudoviricetes</taxon>
        <taxon>Autographivirales</taxon>
        <taxon>Autographivirales incertae sedis</taxon>
        <taxon>Pastovirus</taxon>
        <taxon>Pastovirus pasto</taxon>
    </lineage>
</organism>
<evidence type="ECO:0000256" key="1">
    <source>
        <dbReference type="SAM" id="MobiDB-lite"/>
    </source>
</evidence>
<name>A0A7S6R8J3_9CAUD</name>
<proteinExistence type="predicted"/>